<dbReference type="HOGENOM" id="CLU_1977921_0_0_7"/>
<proteinExistence type="predicted"/>
<protein>
    <submittedName>
        <fullName evidence="1">Uncharacterized protein</fullName>
    </submittedName>
</protein>
<gene>
    <name evidence="1" type="ordered locus">Dvul_1881</name>
</gene>
<dbReference type="AlphaFoldDB" id="A0A0H3A8H7"/>
<reference evidence="2" key="1">
    <citation type="journal article" date="2009" name="Environ. Microbiol.">
        <title>Contribution of mobile genetic elements to Desulfovibrio vulgaris genome plasticity.</title>
        <authorList>
            <person name="Walker C.B."/>
            <person name="Stolyar S."/>
            <person name="Chivian D."/>
            <person name="Pinel N."/>
            <person name="Gabster J.A."/>
            <person name="Dehal P.S."/>
            <person name="He Z."/>
            <person name="Yang Z.K."/>
            <person name="Yen H.C."/>
            <person name="Zhou J."/>
            <person name="Wall J.D."/>
            <person name="Hazen T.C."/>
            <person name="Arkin A.P."/>
            <person name="Stahl D.A."/>
        </authorList>
    </citation>
    <scope>NUCLEOTIDE SEQUENCE [LARGE SCALE GENOMIC DNA]</scope>
    <source>
        <strain evidence="2">DP4</strain>
    </source>
</reference>
<organism evidence="1 2">
    <name type="scientific">Nitratidesulfovibrio vulgaris (strain DP4)</name>
    <name type="common">Desulfovibrio vulgaris</name>
    <dbReference type="NCBI Taxonomy" id="391774"/>
    <lineage>
        <taxon>Bacteria</taxon>
        <taxon>Pseudomonadati</taxon>
        <taxon>Thermodesulfobacteriota</taxon>
        <taxon>Desulfovibrionia</taxon>
        <taxon>Desulfovibrionales</taxon>
        <taxon>Desulfovibrionaceae</taxon>
        <taxon>Nitratidesulfovibrio</taxon>
    </lineage>
</organism>
<name>A0A0H3A8H7_NITV4</name>
<dbReference type="RefSeq" id="WP_010938471.1">
    <property type="nucleotide sequence ID" value="NC_008751.1"/>
</dbReference>
<evidence type="ECO:0000313" key="1">
    <source>
        <dbReference type="EMBL" id="ABM28898.1"/>
    </source>
</evidence>
<accession>A0A0H3A8H7</accession>
<dbReference type="Proteomes" id="UP000009173">
    <property type="component" value="Chromosome"/>
</dbReference>
<sequence length="125" mass="14428">MSQGKYPTRIRYEYEQDPDTRLRYAHGVWGGINPQGEVEMNFYLESDKLPPFSERIVAPDGSFGHEVAPYDEDVKVITRHIHSKLILNYHSARAILEWLEDKVETLEMEEEGAPLMYDGDAGLEQ</sequence>
<dbReference type="KEGG" id="dvl:Dvul_1881"/>
<evidence type="ECO:0000313" key="2">
    <source>
        <dbReference type="Proteomes" id="UP000009173"/>
    </source>
</evidence>
<dbReference type="EMBL" id="CP000527">
    <property type="protein sequence ID" value="ABM28898.1"/>
    <property type="molecule type" value="Genomic_DNA"/>
</dbReference>